<keyword evidence="2" id="KW-0472">Membrane</keyword>
<dbReference type="AlphaFoldDB" id="A0A5J6ZD41"/>
<evidence type="ECO:0000256" key="1">
    <source>
        <dbReference type="SAM" id="MobiDB-lite"/>
    </source>
</evidence>
<keyword evidence="2" id="KW-1133">Transmembrane helix</keyword>
<keyword evidence="2" id="KW-0812">Transmembrane</keyword>
<feature type="region of interest" description="Disordered" evidence="1">
    <location>
        <begin position="1"/>
        <end position="21"/>
    </location>
</feature>
<reference evidence="4" key="1">
    <citation type="submission" date="2019-10" db="EMBL/GenBank/DDBJ databases">
        <title>Complete genome sequence of Corynebacterium urogenitalis DSM 108747, isolated from the genital tract of a cow.</title>
        <authorList>
            <person name="Ruckert C."/>
            <person name="Ballas P."/>
            <person name="Wagener K."/>
            <person name="Drillich M."/>
            <person name="Kaempfer P."/>
            <person name="Busse H.-J."/>
            <person name="Ehling-Schulz M."/>
        </authorList>
    </citation>
    <scope>NUCLEOTIDE SEQUENCE [LARGE SCALE GENOMIC DNA]</scope>
    <source>
        <strain evidence="4">LMM 1652</strain>
    </source>
</reference>
<dbReference type="Proteomes" id="UP000326711">
    <property type="component" value="Chromosome"/>
</dbReference>
<gene>
    <name evidence="3" type="ORF">CUROG_10385</name>
</gene>
<organism evidence="3 4">
    <name type="scientific">Corynebacterium urogenitale</name>
    <dbReference type="NCBI Taxonomy" id="2487892"/>
    <lineage>
        <taxon>Bacteria</taxon>
        <taxon>Bacillati</taxon>
        <taxon>Actinomycetota</taxon>
        <taxon>Actinomycetes</taxon>
        <taxon>Mycobacteriales</taxon>
        <taxon>Corynebacteriaceae</taxon>
        <taxon>Corynebacterium</taxon>
    </lineage>
</organism>
<name>A0A5J6ZD41_9CORY</name>
<feature type="compositionally biased region" description="Basic and acidic residues" evidence="1">
    <location>
        <begin position="9"/>
        <end position="18"/>
    </location>
</feature>
<protein>
    <submittedName>
        <fullName evidence="3">Uncharacterized protein</fullName>
    </submittedName>
</protein>
<feature type="transmembrane region" description="Helical" evidence="2">
    <location>
        <begin position="160"/>
        <end position="183"/>
    </location>
</feature>
<keyword evidence="4" id="KW-1185">Reference proteome</keyword>
<feature type="transmembrane region" description="Helical" evidence="2">
    <location>
        <begin position="81"/>
        <end position="102"/>
    </location>
</feature>
<sequence>MSDTPDPNQRPDKREDTVFRAPSNLSFGARDHAANSAYYEEEPGYNPIAEEDRPLRRPTELDYEADPLLRLERNNRSTRQAVVFFFGIILLTSVTAFAIWLVSISTGGPYCDADASANLCSATYRLLFMIIPPAIAAFGLFGGAWIAYLKWKSHQRWRPWIAVIWMIMPFTLAWVISAGTMMIGH</sequence>
<evidence type="ECO:0000313" key="3">
    <source>
        <dbReference type="EMBL" id="QFQ03409.1"/>
    </source>
</evidence>
<dbReference type="KEGG" id="cuo:CUROG_10385"/>
<feature type="transmembrane region" description="Helical" evidence="2">
    <location>
        <begin position="122"/>
        <end position="148"/>
    </location>
</feature>
<evidence type="ECO:0000313" key="4">
    <source>
        <dbReference type="Proteomes" id="UP000326711"/>
    </source>
</evidence>
<accession>A0A5J6ZD41</accession>
<dbReference type="RefSeq" id="WP_236640551.1">
    <property type="nucleotide sequence ID" value="NZ_CP045032.1"/>
</dbReference>
<proteinExistence type="predicted"/>
<dbReference type="EMBL" id="CP045032">
    <property type="protein sequence ID" value="QFQ03409.1"/>
    <property type="molecule type" value="Genomic_DNA"/>
</dbReference>
<evidence type="ECO:0000256" key="2">
    <source>
        <dbReference type="SAM" id="Phobius"/>
    </source>
</evidence>